<proteinExistence type="predicted"/>
<evidence type="ECO:0000313" key="3">
    <source>
        <dbReference type="EMBL" id="ROO82615.1"/>
    </source>
</evidence>
<protein>
    <submittedName>
        <fullName evidence="3">Uncharacterized protein</fullName>
    </submittedName>
</protein>
<gene>
    <name evidence="3" type="ORF">EDD29_0096</name>
</gene>
<organism evidence="3 4">
    <name type="scientific">Actinocorallia herbida</name>
    <dbReference type="NCBI Taxonomy" id="58109"/>
    <lineage>
        <taxon>Bacteria</taxon>
        <taxon>Bacillati</taxon>
        <taxon>Actinomycetota</taxon>
        <taxon>Actinomycetes</taxon>
        <taxon>Streptosporangiales</taxon>
        <taxon>Thermomonosporaceae</taxon>
        <taxon>Actinocorallia</taxon>
    </lineage>
</organism>
<evidence type="ECO:0000256" key="2">
    <source>
        <dbReference type="SAM" id="MobiDB-lite"/>
    </source>
</evidence>
<dbReference type="EMBL" id="RJKE01000001">
    <property type="protein sequence ID" value="ROO82615.1"/>
    <property type="molecule type" value="Genomic_DNA"/>
</dbReference>
<feature type="region of interest" description="Disordered" evidence="2">
    <location>
        <begin position="192"/>
        <end position="215"/>
    </location>
</feature>
<feature type="coiled-coil region" evidence="1">
    <location>
        <begin position="232"/>
        <end position="273"/>
    </location>
</feature>
<dbReference type="AlphaFoldDB" id="A0A3N1CN31"/>
<comment type="caution">
    <text evidence="3">The sequence shown here is derived from an EMBL/GenBank/DDBJ whole genome shotgun (WGS) entry which is preliminary data.</text>
</comment>
<feature type="region of interest" description="Disordered" evidence="2">
    <location>
        <begin position="59"/>
        <end position="106"/>
    </location>
</feature>
<sequence length="282" mass="30426">MSNRKDIDALIRQARKAGFSAEQCGKGGALWKITSPAGEHVTIGRNTNGDLSNERRILRSIGYDPNTPPRRPRSPATASAEEPPMPSVPAKTAPPAPPDDLDPAADPDTAAWWLWSVIIETGPLSSRERDGRPGWLWLGALPTKTSGVFPGISQQVRRDVIRTLLGSGNAVCLTPDSSPPSWWLSCEWEDTAPRAAEPPSPELPDHAAESPPEPDLRAEIRAALEAAADAVVRRADRDRATLEAENKRLSAQLAKADAENARLREQLGALEQVKAAMRVLTG</sequence>
<feature type="compositionally biased region" description="Pro residues" evidence="2">
    <location>
        <begin position="83"/>
        <end position="98"/>
    </location>
</feature>
<evidence type="ECO:0000256" key="1">
    <source>
        <dbReference type="SAM" id="Coils"/>
    </source>
</evidence>
<reference evidence="3 4" key="1">
    <citation type="submission" date="2018-11" db="EMBL/GenBank/DDBJ databases">
        <title>Sequencing the genomes of 1000 actinobacteria strains.</title>
        <authorList>
            <person name="Klenk H.-P."/>
        </authorList>
    </citation>
    <scope>NUCLEOTIDE SEQUENCE [LARGE SCALE GENOMIC DNA]</scope>
    <source>
        <strain evidence="3 4">DSM 44254</strain>
    </source>
</reference>
<dbReference type="Proteomes" id="UP000272400">
    <property type="component" value="Unassembled WGS sequence"/>
</dbReference>
<keyword evidence="4" id="KW-1185">Reference proteome</keyword>
<dbReference type="SUPFAM" id="SSF144284">
    <property type="entry name" value="Sec2 N-terminal region"/>
    <property type="match status" value="1"/>
</dbReference>
<dbReference type="RefSeq" id="WP_123661622.1">
    <property type="nucleotide sequence ID" value="NZ_RJKE01000001.1"/>
</dbReference>
<name>A0A3N1CN31_9ACTN</name>
<accession>A0A3N1CN31</accession>
<keyword evidence="1" id="KW-0175">Coiled coil</keyword>
<feature type="compositionally biased region" description="Basic and acidic residues" evidence="2">
    <location>
        <begin position="203"/>
        <end position="215"/>
    </location>
</feature>
<evidence type="ECO:0000313" key="4">
    <source>
        <dbReference type="Proteomes" id="UP000272400"/>
    </source>
</evidence>